<evidence type="ECO:0000313" key="1">
    <source>
        <dbReference type="EMBL" id="VYT32689.1"/>
    </source>
</evidence>
<reference evidence="1" key="1">
    <citation type="submission" date="2019-11" db="EMBL/GenBank/DDBJ databases">
        <authorList>
            <person name="Feng L."/>
        </authorList>
    </citation>
    <scope>NUCLEOTIDE SEQUENCE</scope>
    <source>
        <strain evidence="1">AcaccaeLFYP115</strain>
    </source>
</reference>
<accession>A0A6N2VQH8</accession>
<dbReference type="Pfam" id="PF13310">
    <property type="entry name" value="Virulence_RhuM"/>
    <property type="match status" value="1"/>
</dbReference>
<dbReference type="PANTHER" id="PTHR35810:SF1">
    <property type="entry name" value="CYTOPLASMIC PROTEIN"/>
    <property type="match status" value="1"/>
</dbReference>
<dbReference type="EMBL" id="CACRSQ010000007">
    <property type="protein sequence ID" value="VYT32689.1"/>
    <property type="molecule type" value="Genomic_DNA"/>
</dbReference>
<dbReference type="InterPro" id="IPR011204">
    <property type="entry name" value="Virulence_RhuM-like"/>
</dbReference>
<protein>
    <submittedName>
        <fullName evidence="1">Uncharacterized protein</fullName>
    </submittedName>
</protein>
<organism evidence="1">
    <name type="scientific">Anaerostipes caccae</name>
    <dbReference type="NCBI Taxonomy" id="105841"/>
    <lineage>
        <taxon>Bacteria</taxon>
        <taxon>Bacillati</taxon>
        <taxon>Bacillota</taxon>
        <taxon>Clostridia</taxon>
        <taxon>Lachnospirales</taxon>
        <taxon>Lachnospiraceae</taxon>
        <taxon>Anaerostipes</taxon>
    </lineage>
</organism>
<name>A0A6N2VQH8_9FIRM</name>
<dbReference type="PANTHER" id="PTHR35810">
    <property type="entry name" value="CYTOPLASMIC PROTEIN-RELATED"/>
    <property type="match status" value="1"/>
</dbReference>
<sequence length="117" mass="13662">MENKKDNSNVVDNEILIYQTENGPTQIDVKLENETVWLTRAQLCKLYQTSKSNIGEHIKQIFEEEELDEKSVVRKFRTTAADGKNYNTIHYNLDMIISLGYRVKSKIATNFRCWATE</sequence>
<dbReference type="AlphaFoldDB" id="A0A6N2VQH8"/>
<proteinExistence type="predicted"/>
<gene>
    <name evidence="1" type="ORF">ACLFYP115_02728</name>
</gene>